<evidence type="ECO:0000256" key="2">
    <source>
        <dbReference type="ARBA" id="ARBA00022980"/>
    </source>
</evidence>
<comment type="similarity">
    <text evidence="1 4">Belongs to the universal ribosomal protein uL16 family.</text>
</comment>
<proteinExistence type="inferred from homology"/>
<dbReference type="GeneID" id="25407284"/>
<evidence type="ECO:0000256" key="4">
    <source>
        <dbReference type="HAMAP-Rule" id="MF_00448"/>
    </source>
</evidence>
<dbReference type="GO" id="GO:0006412">
    <property type="term" value="P:translation"/>
    <property type="evidence" value="ECO:0007669"/>
    <property type="project" value="UniProtKB-UniRule"/>
</dbReference>
<dbReference type="InterPro" id="IPR036920">
    <property type="entry name" value="Ribosomal_uL16_sf"/>
</dbReference>
<dbReference type="NCBIfam" id="NF003239">
    <property type="entry name" value="PRK04199.1-4"/>
    <property type="match status" value="1"/>
</dbReference>
<reference evidence="6" key="1">
    <citation type="book" date="2010" name="EXTREMOPHILES" publisher="0:0-0">
        <title>Complete genome sequences of ten hyperthermophilic archaea reveal their metabolic capabilities and possible ecological roles.</title>
        <editorList>
            <person name="?"/>
        </editorList>
        <authorList>
            <person name="Ravin N.V."/>
            <person name="Mardanov A.V."/>
            <person name="Bonch-Osmolovskaya E.A."/>
            <person name="Skryabin K.G."/>
        </authorList>
    </citation>
    <scope>NUCLEOTIDE SEQUENCE [LARGE SCALE GENOMIC DNA]</scope>
    <source>
        <strain evidence="6">1505</strain>
    </source>
</reference>
<dbReference type="AlphaFoldDB" id="A0A3G1A929"/>
<organism evidence="5 6">
    <name type="scientific">Thermofilum adornatum 1505</name>
    <dbReference type="NCBI Taxonomy" id="697581"/>
    <lineage>
        <taxon>Archaea</taxon>
        <taxon>Thermoproteota</taxon>
        <taxon>Thermoprotei</taxon>
        <taxon>Thermofilales</taxon>
        <taxon>Thermofilaceae</taxon>
        <taxon>Thermofilum</taxon>
    </lineage>
</organism>
<dbReference type="GO" id="GO:0005840">
    <property type="term" value="C:ribosome"/>
    <property type="evidence" value="ECO:0007669"/>
    <property type="project" value="UniProtKB-KW"/>
</dbReference>
<dbReference type="GeneID" id="16573489"/>
<dbReference type="GO" id="GO:0003735">
    <property type="term" value="F:structural constituent of ribosome"/>
    <property type="evidence" value="ECO:0007669"/>
    <property type="project" value="InterPro"/>
</dbReference>
<dbReference type="InterPro" id="IPR016180">
    <property type="entry name" value="Ribosomal_uL16_dom"/>
</dbReference>
<dbReference type="STRING" id="697581.TCARB_1872"/>
<protein>
    <recommendedName>
        <fullName evidence="4">Large ribosomal subunit protein uL16</fullName>
    </recommendedName>
</protein>
<keyword evidence="3 4" id="KW-0687">Ribonucleoprotein</keyword>
<name>A0A3G1A929_9CREN</name>
<dbReference type="Pfam" id="PF00252">
    <property type="entry name" value="Ribosomal_L16"/>
    <property type="match status" value="1"/>
</dbReference>
<dbReference type="InterPro" id="IPR047873">
    <property type="entry name" value="Ribosomal_uL16"/>
</dbReference>
<evidence type="ECO:0000313" key="6">
    <source>
        <dbReference type="Proteomes" id="UP000266720"/>
    </source>
</evidence>
<dbReference type="SUPFAM" id="SSF54686">
    <property type="entry name" value="Ribosomal protein L16p/L10e"/>
    <property type="match status" value="1"/>
</dbReference>
<dbReference type="KEGG" id="tcb:TCARB_1872"/>
<dbReference type="EMBL" id="CP007493">
    <property type="protein sequence ID" value="AJB42908.1"/>
    <property type="molecule type" value="Genomic_DNA"/>
</dbReference>
<dbReference type="RefSeq" id="WP_020962503.1">
    <property type="nucleotide sequence ID" value="NZ_CP007493.1"/>
</dbReference>
<dbReference type="HAMAP" id="MF_00448">
    <property type="entry name" value="Ribosomal_uL16_arch"/>
    <property type="match status" value="1"/>
</dbReference>
<evidence type="ECO:0000313" key="5">
    <source>
        <dbReference type="EMBL" id="AJB42908.1"/>
    </source>
</evidence>
<gene>
    <name evidence="4" type="primary">rpl10e</name>
    <name evidence="5" type="ORF">TCARB_1872</name>
</gene>
<dbReference type="PROSITE" id="PS01257">
    <property type="entry name" value="RIBOSOMAL_L10E"/>
    <property type="match status" value="1"/>
</dbReference>
<keyword evidence="2 4" id="KW-0689">Ribosomal protein</keyword>
<dbReference type="InterPro" id="IPR018255">
    <property type="entry name" value="Ribosomal_uL16_CS_euk_arc"/>
</dbReference>
<dbReference type="GO" id="GO:1990904">
    <property type="term" value="C:ribonucleoprotein complex"/>
    <property type="evidence" value="ECO:0007669"/>
    <property type="project" value="UniProtKB-KW"/>
</dbReference>
<accession>A0A3G1A929</accession>
<dbReference type="NCBIfam" id="NF003236">
    <property type="entry name" value="PRK04199.1-1"/>
    <property type="match status" value="1"/>
</dbReference>
<sequence>MPLRPGKCYRHFGTPPYTRLEYIKSNPPVLVPKFDLGNPKGNFNTIVKLVVLKPGQIRANALEAARQHANKYLSAKVGDSNFFLRLTVYPHHILRENKMMAMAGADRLQDGMRLSFGTPVGRAARVDSMQVIMFVKVDAKNVDKAKEALRRAASKIPLPSRIIVETVGGA</sequence>
<evidence type="ECO:0000256" key="3">
    <source>
        <dbReference type="ARBA" id="ARBA00023274"/>
    </source>
</evidence>
<dbReference type="Gene3D" id="3.90.1170.10">
    <property type="entry name" value="Ribosomal protein L10e/L16"/>
    <property type="match status" value="1"/>
</dbReference>
<dbReference type="Proteomes" id="UP000266720">
    <property type="component" value="Chromosome"/>
</dbReference>
<dbReference type="PANTHER" id="PTHR11726">
    <property type="entry name" value="60S RIBOSOMAL PROTEIN L10"/>
    <property type="match status" value="1"/>
</dbReference>
<dbReference type="CDD" id="cd01433">
    <property type="entry name" value="Ribosomal_L16_L10e"/>
    <property type="match status" value="1"/>
</dbReference>
<dbReference type="InterPro" id="IPR022981">
    <property type="entry name" value="Ribosomal_uL16_arc"/>
</dbReference>
<evidence type="ECO:0000256" key="1">
    <source>
        <dbReference type="ARBA" id="ARBA00008931"/>
    </source>
</evidence>
<dbReference type="PIRSF" id="PIRSF005590">
    <property type="entry name" value="Ribosomal_L10"/>
    <property type="match status" value="1"/>
</dbReference>
<dbReference type="InterPro" id="IPR001197">
    <property type="entry name" value="Ribosomal_uL16_euk_arch"/>
</dbReference>